<dbReference type="EMBL" id="AZDV01000005">
    <property type="protein sequence ID" value="KRK96140.1"/>
    <property type="molecule type" value="Genomic_DNA"/>
</dbReference>
<evidence type="ECO:0000256" key="2">
    <source>
        <dbReference type="SAM" id="SignalP"/>
    </source>
</evidence>
<accession>A0A0R1LJK8</accession>
<feature type="compositionally biased region" description="Polar residues" evidence="1">
    <location>
        <begin position="60"/>
        <end position="75"/>
    </location>
</feature>
<dbReference type="InterPro" id="IPR012332">
    <property type="entry name" value="Autotransporter_pectin_lyase_C"/>
</dbReference>
<feature type="signal peptide" evidence="2">
    <location>
        <begin position="1"/>
        <end position="23"/>
    </location>
</feature>
<feature type="compositionally biased region" description="Polar residues" evidence="1">
    <location>
        <begin position="29"/>
        <end position="44"/>
    </location>
</feature>
<feature type="compositionally biased region" description="Low complexity" evidence="1">
    <location>
        <begin position="45"/>
        <end position="56"/>
    </location>
</feature>
<dbReference type="Gene3D" id="2.160.20.20">
    <property type="match status" value="1"/>
</dbReference>
<dbReference type="RefSeq" id="WP_057801585.1">
    <property type="nucleotide sequence ID" value="NZ_AZDV01000005.1"/>
</dbReference>
<proteinExistence type="predicted"/>
<dbReference type="STRING" id="1423715.FD25_GL002604"/>
<keyword evidence="2" id="KW-0732">Signal</keyword>
<organism evidence="3 4">
    <name type="scientific">Levilactobacillus acidifarinae DSM 19394 = JCM 15949</name>
    <dbReference type="NCBI Taxonomy" id="1423715"/>
    <lineage>
        <taxon>Bacteria</taxon>
        <taxon>Bacillati</taxon>
        <taxon>Bacillota</taxon>
        <taxon>Bacilli</taxon>
        <taxon>Lactobacillales</taxon>
        <taxon>Lactobacillaceae</taxon>
        <taxon>Levilactobacillus</taxon>
    </lineage>
</organism>
<gene>
    <name evidence="3" type="ORF">FD25_GL002604</name>
</gene>
<reference evidence="3 4" key="1">
    <citation type="journal article" date="2015" name="Genome Announc.">
        <title>Expanding the biotechnology potential of lactobacilli through comparative genomics of 213 strains and associated genera.</title>
        <authorList>
            <person name="Sun Z."/>
            <person name="Harris H.M."/>
            <person name="McCann A."/>
            <person name="Guo C."/>
            <person name="Argimon S."/>
            <person name="Zhang W."/>
            <person name="Yang X."/>
            <person name="Jeffery I.B."/>
            <person name="Cooney J.C."/>
            <person name="Kagawa T.F."/>
            <person name="Liu W."/>
            <person name="Song Y."/>
            <person name="Salvetti E."/>
            <person name="Wrobel A."/>
            <person name="Rasinkangas P."/>
            <person name="Parkhill J."/>
            <person name="Rea M.C."/>
            <person name="O'Sullivan O."/>
            <person name="Ritari J."/>
            <person name="Douillard F.P."/>
            <person name="Paul Ross R."/>
            <person name="Yang R."/>
            <person name="Briner A.E."/>
            <person name="Felis G.E."/>
            <person name="de Vos W.M."/>
            <person name="Barrangou R."/>
            <person name="Klaenhammer T.R."/>
            <person name="Caufield P.W."/>
            <person name="Cui Y."/>
            <person name="Zhang H."/>
            <person name="O'Toole P.W."/>
        </authorList>
    </citation>
    <scope>NUCLEOTIDE SEQUENCE [LARGE SCALE GENOMIC DNA]</scope>
    <source>
        <strain evidence="3 4">DSM 19394</strain>
    </source>
</reference>
<evidence type="ECO:0000313" key="3">
    <source>
        <dbReference type="EMBL" id="KRK96140.1"/>
    </source>
</evidence>
<dbReference type="InterPro" id="IPR011050">
    <property type="entry name" value="Pectin_lyase_fold/virulence"/>
</dbReference>
<dbReference type="PATRIC" id="fig|1423715.3.peg.2684"/>
<dbReference type="AlphaFoldDB" id="A0A0R1LJK8"/>
<keyword evidence="4" id="KW-1185">Reference proteome</keyword>
<dbReference type="OrthoDB" id="355208at2"/>
<comment type="caution">
    <text evidence="3">The sequence shown here is derived from an EMBL/GenBank/DDBJ whole genome shotgun (WGS) entry which is preliminary data.</text>
</comment>
<feature type="region of interest" description="Disordered" evidence="1">
    <location>
        <begin position="108"/>
        <end position="127"/>
    </location>
</feature>
<feature type="region of interest" description="Disordered" evidence="1">
    <location>
        <begin position="29"/>
        <end position="75"/>
    </location>
</feature>
<name>A0A0R1LJK8_9LACO</name>
<evidence type="ECO:0000313" key="4">
    <source>
        <dbReference type="Proteomes" id="UP000051955"/>
    </source>
</evidence>
<protein>
    <submittedName>
        <fullName evidence="3">Uncharacterized protein</fullName>
    </submittedName>
</protein>
<evidence type="ECO:0000256" key="1">
    <source>
        <dbReference type="SAM" id="MobiDB-lite"/>
    </source>
</evidence>
<dbReference type="Proteomes" id="UP000051955">
    <property type="component" value="Unassembled WGS sequence"/>
</dbReference>
<sequence>MLTTKRNITIALASTIVLGGLVAAPQLLSDQSGTGNPPQAQAKTKPSGKPGSKPSGTAAPGQTSSSSAKLSGAKTVTSTKSLTNATVKSSTANQSAVYVKKGGRLTLTGSQVTKSGNTTSTDNSNFFGQNAGILVTKGGSATINKLTETTNSIGSNAIFATGSNAKVTVKNSTIKTSKSSSRGLDATYKGKITASNVNITTKGSHSAALATDRGGGTVSLNKGTLKTAGDGSPVLYSTGAITANNVTGTATGAEAADIEGSNSITVKNSKLTGEKNNGVMLYQSMSGDSEVGTSVFTMTNGSLTSKVKSGSKGTSNHTGALFYVTNTTAKMNLTNVKLSNASNTLIRLSGDRWGTSGSNGGKLTFNAKNQTLKGNILIAKGSTLKLNLTSGSTLTGAINSANTAGKSTVTLKGNNRWNVTKNSHVTALISTKSALKNIHSNGHNVYYSKSNSANKWLNGKTYSLTGGGKLIAE</sequence>
<dbReference type="SUPFAM" id="SSF51126">
    <property type="entry name" value="Pectin lyase-like"/>
    <property type="match status" value="1"/>
</dbReference>
<feature type="chain" id="PRO_5038596457" evidence="2">
    <location>
        <begin position="24"/>
        <end position="473"/>
    </location>
</feature>